<dbReference type="RefSeq" id="WP_146580743.1">
    <property type="nucleotide sequence ID" value="NZ_SJPM01000013.1"/>
</dbReference>
<organism evidence="2 3">
    <name type="scientific">Neorhodopirellula pilleata</name>
    <dbReference type="NCBI Taxonomy" id="2714738"/>
    <lineage>
        <taxon>Bacteria</taxon>
        <taxon>Pseudomonadati</taxon>
        <taxon>Planctomycetota</taxon>
        <taxon>Planctomycetia</taxon>
        <taxon>Pirellulales</taxon>
        <taxon>Pirellulaceae</taxon>
        <taxon>Neorhodopirellula</taxon>
    </lineage>
</organism>
<proteinExistence type="predicted"/>
<feature type="transmembrane region" description="Helical" evidence="1">
    <location>
        <begin position="20"/>
        <end position="44"/>
    </location>
</feature>
<evidence type="ECO:0000313" key="3">
    <source>
        <dbReference type="Proteomes" id="UP000316213"/>
    </source>
</evidence>
<sequence>MFSAQASSESANRPSRSLPVLLGVFWLSIIVVAPGCSIFSGGVMGKSGLGMIGLGALKSESSQDGTYVPVGGDAALPSVSFNQEAYQAVRKAKQDNAIVLQILENDEPLRVLPLPAGNVSGLSTQGSETPSSGVFVSTLLTQTGVLQKYGRVQAALYRPSPSSFEGVRMDVLFSPNDKHQVRPESDYALRPGDRLVIRKDDSLKLDSILGLKLGR</sequence>
<keyword evidence="1" id="KW-0472">Membrane</keyword>
<evidence type="ECO:0000313" key="2">
    <source>
        <dbReference type="EMBL" id="TWT91820.1"/>
    </source>
</evidence>
<dbReference type="OrthoDB" id="269097at2"/>
<dbReference type="AlphaFoldDB" id="A0A5C5ZXF2"/>
<keyword evidence="1" id="KW-1133">Transmembrane helix</keyword>
<protein>
    <submittedName>
        <fullName evidence="2">Uncharacterized protein</fullName>
    </submittedName>
</protein>
<evidence type="ECO:0000256" key="1">
    <source>
        <dbReference type="SAM" id="Phobius"/>
    </source>
</evidence>
<accession>A0A5C5ZXF2</accession>
<name>A0A5C5ZXF2_9BACT</name>
<comment type="caution">
    <text evidence="2">The sequence shown here is derived from an EMBL/GenBank/DDBJ whole genome shotgun (WGS) entry which is preliminary data.</text>
</comment>
<gene>
    <name evidence="2" type="ORF">Pla100_48580</name>
</gene>
<dbReference type="Proteomes" id="UP000316213">
    <property type="component" value="Unassembled WGS sequence"/>
</dbReference>
<reference evidence="2 3" key="1">
    <citation type="submission" date="2019-02" db="EMBL/GenBank/DDBJ databases">
        <title>Deep-cultivation of Planctomycetes and their phenomic and genomic characterization uncovers novel biology.</title>
        <authorList>
            <person name="Wiegand S."/>
            <person name="Jogler M."/>
            <person name="Boedeker C."/>
            <person name="Pinto D."/>
            <person name="Vollmers J."/>
            <person name="Rivas-Marin E."/>
            <person name="Kohn T."/>
            <person name="Peeters S.H."/>
            <person name="Heuer A."/>
            <person name="Rast P."/>
            <person name="Oberbeckmann S."/>
            <person name="Bunk B."/>
            <person name="Jeske O."/>
            <person name="Meyerdierks A."/>
            <person name="Storesund J.E."/>
            <person name="Kallscheuer N."/>
            <person name="Luecker S."/>
            <person name="Lage O.M."/>
            <person name="Pohl T."/>
            <person name="Merkel B.J."/>
            <person name="Hornburger P."/>
            <person name="Mueller R.-W."/>
            <person name="Bruemmer F."/>
            <person name="Labrenz M."/>
            <person name="Spormann A.M."/>
            <person name="Op Den Camp H."/>
            <person name="Overmann J."/>
            <person name="Amann R."/>
            <person name="Jetten M.S.M."/>
            <person name="Mascher T."/>
            <person name="Medema M.H."/>
            <person name="Devos D.P."/>
            <person name="Kaster A.-K."/>
            <person name="Ovreas L."/>
            <person name="Rohde M."/>
            <person name="Galperin M.Y."/>
            <person name="Jogler C."/>
        </authorList>
    </citation>
    <scope>NUCLEOTIDE SEQUENCE [LARGE SCALE GENOMIC DNA]</scope>
    <source>
        <strain evidence="2 3">Pla100</strain>
    </source>
</reference>
<keyword evidence="3" id="KW-1185">Reference proteome</keyword>
<dbReference type="EMBL" id="SJPM01000013">
    <property type="protein sequence ID" value="TWT91820.1"/>
    <property type="molecule type" value="Genomic_DNA"/>
</dbReference>
<keyword evidence="1" id="KW-0812">Transmembrane</keyword>